<feature type="transmembrane region" description="Helical" evidence="7">
    <location>
        <begin position="351"/>
        <end position="374"/>
    </location>
</feature>
<feature type="transmembrane region" description="Helical" evidence="7">
    <location>
        <begin position="414"/>
        <end position="433"/>
    </location>
</feature>
<name>A0ABS6SMS2_9SPHN</name>
<dbReference type="PANTHER" id="PTHR30250:SF10">
    <property type="entry name" value="LIPOPOLYSACCHARIDE BIOSYNTHESIS PROTEIN WZXC"/>
    <property type="match status" value="1"/>
</dbReference>
<dbReference type="Proteomes" id="UP000699975">
    <property type="component" value="Unassembled WGS sequence"/>
</dbReference>
<proteinExistence type="inferred from homology"/>
<keyword evidence="5 7" id="KW-1133">Transmembrane helix</keyword>
<evidence type="ECO:0000256" key="4">
    <source>
        <dbReference type="ARBA" id="ARBA00022692"/>
    </source>
</evidence>
<keyword evidence="6 7" id="KW-0472">Membrane</keyword>
<evidence type="ECO:0000256" key="5">
    <source>
        <dbReference type="ARBA" id="ARBA00022989"/>
    </source>
</evidence>
<dbReference type="EMBL" id="JAGSPB010000002">
    <property type="protein sequence ID" value="MBV7266307.1"/>
    <property type="molecule type" value="Genomic_DNA"/>
</dbReference>
<feature type="transmembrane region" description="Helical" evidence="7">
    <location>
        <begin position="84"/>
        <end position="105"/>
    </location>
</feature>
<protein>
    <submittedName>
        <fullName evidence="8">Lipopolysaccharide biosynthesis protein</fullName>
    </submittedName>
</protein>
<evidence type="ECO:0000256" key="6">
    <source>
        <dbReference type="ARBA" id="ARBA00023136"/>
    </source>
</evidence>
<feature type="transmembrane region" description="Helical" evidence="7">
    <location>
        <begin position="289"/>
        <end position="312"/>
    </location>
</feature>
<accession>A0ABS6SMS2</accession>
<evidence type="ECO:0000256" key="1">
    <source>
        <dbReference type="ARBA" id="ARBA00004651"/>
    </source>
</evidence>
<feature type="transmembrane region" description="Helical" evidence="7">
    <location>
        <begin position="172"/>
        <end position="191"/>
    </location>
</feature>
<dbReference type="Pfam" id="PF13440">
    <property type="entry name" value="Polysacc_synt_3"/>
    <property type="match status" value="1"/>
</dbReference>
<dbReference type="InterPro" id="IPR050833">
    <property type="entry name" value="Poly_Biosynth_Transport"/>
</dbReference>
<keyword evidence="3" id="KW-1003">Cell membrane</keyword>
<reference evidence="8 9" key="1">
    <citation type="submission" date="2021-04" db="EMBL/GenBank/DDBJ databases">
        <authorList>
            <person name="Pira H."/>
            <person name="Risdian C."/>
            <person name="Wink J."/>
        </authorList>
    </citation>
    <scope>NUCLEOTIDE SEQUENCE [LARGE SCALE GENOMIC DNA]</scope>
    <source>
        <strain evidence="8 9">WH131</strain>
    </source>
</reference>
<feature type="transmembrane region" description="Helical" evidence="7">
    <location>
        <begin position="12"/>
        <end position="35"/>
    </location>
</feature>
<comment type="similarity">
    <text evidence="2">Belongs to the polysaccharide synthase family.</text>
</comment>
<evidence type="ECO:0000256" key="2">
    <source>
        <dbReference type="ARBA" id="ARBA00007430"/>
    </source>
</evidence>
<dbReference type="CDD" id="cd13127">
    <property type="entry name" value="MATE_tuaB_like"/>
    <property type="match status" value="1"/>
</dbReference>
<dbReference type="RefSeq" id="WP_218316924.1">
    <property type="nucleotide sequence ID" value="NZ_JAGSPB010000002.1"/>
</dbReference>
<comment type="subcellular location">
    <subcellularLocation>
        <location evidence="1">Cell membrane</location>
        <topology evidence="1">Multi-pass membrane protein</topology>
    </subcellularLocation>
</comment>
<feature type="transmembrane region" description="Helical" evidence="7">
    <location>
        <begin position="111"/>
        <end position="128"/>
    </location>
</feature>
<organism evidence="8 9">
    <name type="scientific">Erythrobacter ani</name>
    <dbReference type="NCBI Taxonomy" id="2827235"/>
    <lineage>
        <taxon>Bacteria</taxon>
        <taxon>Pseudomonadati</taxon>
        <taxon>Pseudomonadota</taxon>
        <taxon>Alphaproteobacteria</taxon>
        <taxon>Sphingomonadales</taxon>
        <taxon>Erythrobacteraceae</taxon>
        <taxon>Erythrobacter/Porphyrobacter group</taxon>
        <taxon>Erythrobacter</taxon>
    </lineage>
</organism>
<keyword evidence="4 7" id="KW-0812">Transmembrane</keyword>
<feature type="transmembrane region" description="Helical" evidence="7">
    <location>
        <begin position="380"/>
        <end position="402"/>
    </location>
</feature>
<feature type="transmembrane region" description="Helical" evidence="7">
    <location>
        <begin position="318"/>
        <end position="339"/>
    </location>
</feature>
<keyword evidence="9" id="KW-1185">Reference proteome</keyword>
<feature type="transmembrane region" description="Helical" evidence="7">
    <location>
        <begin position="445"/>
        <end position="467"/>
    </location>
</feature>
<feature type="transmembrane region" description="Helical" evidence="7">
    <location>
        <begin position="41"/>
        <end position="63"/>
    </location>
</feature>
<evidence type="ECO:0000256" key="3">
    <source>
        <dbReference type="ARBA" id="ARBA00022475"/>
    </source>
</evidence>
<evidence type="ECO:0000256" key="7">
    <source>
        <dbReference type="SAM" id="Phobius"/>
    </source>
</evidence>
<gene>
    <name evidence="8" type="ORF">KCG45_08960</name>
</gene>
<sequence>MSLRFGVMRGALSLGGVNVAANVLSAAGLLVLARLLTPEDFGIVAIATAVLVLVQSCTELSLNNALIQKETVDKSHVDTAWTMALIRSAVICAIFAAAAWPLSIAYGNPDLVPVFLVSGLTGAILGLQNPHVWLATKQMSFAPLAIAQFLRRALGIVFAIVLAFVLQSYWAIIWGSLAGAVAATLLSYVLVRYRPQLSLAHVREIWSFSGWMFLSQIFETLNWRADQLIAGLAVSKDQLGIYAMADNVAAIPSREAVHPIKHALFSGLANISNDIGRLRLSQQRAQSTIAMLVAPLGVGLALVAEPAVALALGSQWEGTVLFLQIISIAYILGSFSIGLQPLAMALGNTRLLFLWNFLSVCVKIPAIIIGFMTAGLVGVAVARLISDLASALIEFLFIKRLLDIGVLRQISRHWLTVAGLLAMTAAVLIASAAMPLGDIPLVVDLLARITIGAIAYTGTILVIWLVAGRPEGPVSIMFDVFQRVRSSRTAPAMDLEESLP</sequence>
<comment type="caution">
    <text evidence="8">The sequence shown here is derived from an EMBL/GenBank/DDBJ whole genome shotgun (WGS) entry which is preliminary data.</text>
</comment>
<dbReference type="PANTHER" id="PTHR30250">
    <property type="entry name" value="PST FAMILY PREDICTED COLANIC ACID TRANSPORTER"/>
    <property type="match status" value="1"/>
</dbReference>
<evidence type="ECO:0000313" key="9">
    <source>
        <dbReference type="Proteomes" id="UP000699975"/>
    </source>
</evidence>
<feature type="transmembrane region" description="Helical" evidence="7">
    <location>
        <begin position="149"/>
        <end position="166"/>
    </location>
</feature>
<evidence type="ECO:0000313" key="8">
    <source>
        <dbReference type="EMBL" id="MBV7266307.1"/>
    </source>
</evidence>